<keyword evidence="1" id="KW-0472">Membrane</keyword>
<feature type="transmembrane region" description="Helical" evidence="1">
    <location>
        <begin position="97"/>
        <end position="114"/>
    </location>
</feature>
<feature type="transmembrane region" description="Helical" evidence="1">
    <location>
        <begin position="162"/>
        <end position="182"/>
    </location>
</feature>
<keyword evidence="1" id="KW-0812">Transmembrane</keyword>
<dbReference type="Proteomes" id="UP000823736">
    <property type="component" value="Unassembled WGS sequence"/>
</dbReference>
<accession>A0A8T4GUP6</accession>
<protein>
    <submittedName>
        <fullName evidence="2">Uncharacterized protein</fullName>
    </submittedName>
</protein>
<organism evidence="2 3">
    <name type="scientific">Halolamina salifodinae</name>
    <dbReference type="NCBI Taxonomy" id="1202767"/>
    <lineage>
        <taxon>Archaea</taxon>
        <taxon>Methanobacteriati</taxon>
        <taxon>Methanobacteriota</taxon>
        <taxon>Stenosarchaea group</taxon>
        <taxon>Halobacteria</taxon>
        <taxon>Halobacteriales</taxon>
        <taxon>Haloferacaceae</taxon>
    </lineage>
</organism>
<reference evidence="2" key="1">
    <citation type="submission" date="2021-03" db="EMBL/GenBank/DDBJ databases">
        <title>Genomic Encyclopedia of Type Strains, Phase IV (KMG-IV): sequencing the most valuable type-strain genomes for metagenomic binning, comparative biology and taxonomic classification.</title>
        <authorList>
            <person name="Goeker M."/>
        </authorList>
    </citation>
    <scope>NUCLEOTIDE SEQUENCE</scope>
    <source>
        <strain evidence="2">DSM 26232</strain>
    </source>
</reference>
<comment type="caution">
    <text evidence="2">The sequence shown here is derived from an EMBL/GenBank/DDBJ whole genome shotgun (WGS) entry which is preliminary data.</text>
</comment>
<feature type="transmembrane region" description="Helical" evidence="1">
    <location>
        <begin position="68"/>
        <end position="90"/>
    </location>
</feature>
<evidence type="ECO:0000313" key="2">
    <source>
        <dbReference type="EMBL" id="MBP1986757.1"/>
    </source>
</evidence>
<keyword evidence="3" id="KW-1185">Reference proteome</keyword>
<keyword evidence="1" id="KW-1133">Transmembrane helix</keyword>
<sequence>MIGWVLGFFVGVLILVLKAVGAVFYRFLLAHEYLHMVMASRLGVAYRDRGHQGSHYIVEMRNPTPGQLALISFAPICLAVVAVASFLVFWSIVEVHFWFSLLFLFVGVGCARFSPPSFVDVSGVFLNVSRAQPLSSVLSSVVALPLLILRLPCLLFPRHNLYLDWLFVALLFYGSFVLENWVRASLVFPPGVY</sequence>
<dbReference type="RefSeq" id="WP_209491039.1">
    <property type="nucleotide sequence ID" value="NZ_JAGGLC010000002.1"/>
</dbReference>
<evidence type="ECO:0000256" key="1">
    <source>
        <dbReference type="SAM" id="Phobius"/>
    </source>
</evidence>
<evidence type="ECO:0000313" key="3">
    <source>
        <dbReference type="Proteomes" id="UP000823736"/>
    </source>
</evidence>
<dbReference type="AlphaFoldDB" id="A0A8T4GUP6"/>
<feature type="transmembrane region" description="Helical" evidence="1">
    <location>
        <begin position="134"/>
        <end position="155"/>
    </location>
</feature>
<name>A0A8T4GUP6_9EURY</name>
<gene>
    <name evidence="2" type="ORF">J2753_001251</name>
</gene>
<dbReference type="EMBL" id="JAGGLC010000002">
    <property type="protein sequence ID" value="MBP1986757.1"/>
    <property type="molecule type" value="Genomic_DNA"/>
</dbReference>
<proteinExistence type="predicted"/>